<sequence length="160" mass="16389">MVSVVEALVSGGSASAGPPLGPSLGPLGVNVKAIIEKINEQTAAFKGMQVPVKVIIDDKKQFTITVGTPPTSALIIKEAGVEKGSGTPNTVTVGNITAKQAVKIAKMKKSDTLAKSLKNTVKEVVGSCVPLGITFEGLKPKEAIAAINSGKFDSEFSEAN</sequence>
<accession>A0A0P8AC71</accession>
<dbReference type="GO" id="GO:0006412">
    <property type="term" value="P:translation"/>
    <property type="evidence" value="ECO:0007669"/>
    <property type="project" value="UniProtKB-UniRule"/>
</dbReference>
<dbReference type="GO" id="GO:0070180">
    <property type="term" value="F:large ribosomal subunit rRNA binding"/>
    <property type="evidence" value="ECO:0007669"/>
    <property type="project" value="UniProtKB-UniRule"/>
</dbReference>
<name>A0A0P8AC71_9EURY</name>
<evidence type="ECO:0000256" key="4">
    <source>
        <dbReference type="ARBA" id="ARBA00022980"/>
    </source>
</evidence>
<dbReference type="CDD" id="cd00349">
    <property type="entry name" value="Ribosomal_L11"/>
    <property type="match status" value="1"/>
</dbReference>
<dbReference type="NCBIfam" id="NF002232">
    <property type="entry name" value="PRK01143.1"/>
    <property type="match status" value="1"/>
</dbReference>
<organism evidence="10 11">
    <name type="scientific">Candidatus Methanoperedens nitratireducens</name>
    <dbReference type="NCBI Taxonomy" id="1392998"/>
    <lineage>
        <taxon>Archaea</taxon>
        <taxon>Methanobacteriati</taxon>
        <taxon>Methanobacteriota</taxon>
        <taxon>Stenosarchaea group</taxon>
        <taxon>Methanomicrobia</taxon>
        <taxon>Methanosarcinales</taxon>
        <taxon>ANME-2 cluster</taxon>
        <taxon>Candidatus Methanoperedentaceae</taxon>
        <taxon>Candidatus Methanoperedens</taxon>
    </lineage>
</organism>
<feature type="domain" description="Large ribosomal subunit protein uL11 C-terminal" evidence="8">
    <location>
        <begin position="68"/>
        <end position="134"/>
    </location>
</feature>
<keyword evidence="3 6" id="KW-0694">RNA-binding</keyword>
<dbReference type="Gene3D" id="1.10.10.250">
    <property type="entry name" value="Ribosomal protein L11, C-terminal domain"/>
    <property type="match status" value="1"/>
</dbReference>
<dbReference type="HAMAP" id="MF_00736">
    <property type="entry name" value="Ribosomal_uL11"/>
    <property type="match status" value="1"/>
</dbReference>
<dbReference type="GO" id="GO:0003735">
    <property type="term" value="F:structural constituent of ribosome"/>
    <property type="evidence" value="ECO:0007669"/>
    <property type="project" value="InterPro"/>
</dbReference>
<dbReference type="PANTHER" id="PTHR11661:SF1">
    <property type="entry name" value="LARGE RIBOSOMAL SUBUNIT PROTEIN UL11M"/>
    <property type="match status" value="1"/>
</dbReference>
<keyword evidence="4 6" id="KW-0689">Ribosomal protein</keyword>
<dbReference type="Proteomes" id="UP000050360">
    <property type="component" value="Unassembled WGS sequence"/>
</dbReference>
<protein>
    <recommendedName>
        <fullName evidence="6">Large ribosomal subunit protein uL11</fullName>
    </recommendedName>
</protein>
<evidence type="ECO:0000256" key="6">
    <source>
        <dbReference type="HAMAP-Rule" id="MF_00736"/>
    </source>
</evidence>
<comment type="similarity">
    <text evidence="1 6 7">Belongs to the universal ribosomal protein uL11 family.</text>
</comment>
<dbReference type="Pfam" id="PF03946">
    <property type="entry name" value="Ribosomal_L11_N"/>
    <property type="match status" value="1"/>
</dbReference>
<dbReference type="InterPro" id="IPR020784">
    <property type="entry name" value="Ribosomal_uL11_N"/>
</dbReference>
<evidence type="ECO:0000256" key="7">
    <source>
        <dbReference type="RuleBase" id="RU003978"/>
    </source>
</evidence>
<dbReference type="PANTHER" id="PTHR11661">
    <property type="entry name" value="60S RIBOSOMAL PROTEIN L12"/>
    <property type="match status" value="1"/>
</dbReference>
<evidence type="ECO:0000313" key="10">
    <source>
        <dbReference type="EMBL" id="KPQ44335.1"/>
    </source>
</evidence>
<keyword evidence="5 6" id="KW-0687">Ribonucleoprotein</keyword>
<comment type="function">
    <text evidence="6">Forms part of the ribosomal stalk which helps the ribosome interact with GTP-bound translation factors.</text>
</comment>
<dbReference type="Gene3D" id="3.30.1550.10">
    <property type="entry name" value="Ribosomal protein L11/L12, N-terminal domain"/>
    <property type="match status" value="1"/>
</dbReference>
<dbReference type="EMBL" id="LKCM01000099">
    <property type="protein sequence ID" value="KPQ44335.1"/>
    <property type="molecule type" value="Genomic_DNA"/>
</dbReference>
<keyword evidence="2 6" id="KW-0699">rRNA-binding</keyword>
<evidence type="ECO:0000256" key="5">
    <source>
        <dbReference type="ARBA" id="ARBA00023274"/>
    </source>
</evidence>
<gene>
    <name evidence="10" type="primary">rpl11p</name>
    <name evidence="6" type="synonym">rpl11</name>
    <name evidence="10" type="ORF">MPEBLZ_01091</name>
</gene>
<dbReference type="InterPro" id="IPR020783">
    <property type="entry name" value="Ribosomal_uL11_C"/>
</dbReference>
<dbReference type="Pfam" id="PF00298">
    <property type="entry name" value="Ribosomal_L11"/>
    <property type="match status" value="1"/>
</dbReference>
<evidence type="ECO:0000313" key="11">
    <source>
        <dbReference type="Proteomes" id="UP000050360"/>
    </source>
</evidence>
<dbReference type="PATRIC" id="fig|1719120.3.peg.1173"/>
<proteinExistence type="inferred from homology"/>
<comment type="subunit">
    <text evidence="6">Part of the ribosomal stalk of the 50S ribosomal subunit. Interacts with L10 and the large rRNA to form the base of the stalk. L10 forms an elongated spine to which L12 dimers bind in a sequential fashion forming a multimeric L10(L12)X complex.</text>
</comment>
<evidence type="ECO:0000256" key="3">
    <source>
        <dbReference type="ARBA" id="ARBA00022884"/>
    </source>
</evidence>
<evidence type="ECO:0000256" key="2">
    <source>
        <dbReference type="ARBA" id="ARBA00022730"/>
    </source>
</evidence>
<dbReference type="InterPro" id="IPR036769">
    <property type="entry name" value="Ribosomal_uL11_C_sf"/>
</dbReference>
<feature type="domain" description="Large ribosomal subunit protein uL11 N-terminal" evidence="9">
    <location>
        <begin position="6"/>
        <end position="62"/>
    </location>
</feature>
<dbReference type="InterPro" id="IPR036796">
    <property type="entry name" value="Ribosomal_uL11_N_sf"/>
</dbReference>
<evidence type="ECO:0000259" key="9">
    <source>
        <dbReference type="Pfam" id="PF03946"/>
    </source>
</evidence>
<dbReference type="GO" id="GO:0015934">
    <property type="term" value="C:large ribosomal subunit"/>
    <property type="evidence" value="ECO:0007669"/>
    <property type="project" value="TreeGrafter"/>
</dbReference>
<dbReference type="SMART" id="SM00649">
    <property type="entry name" value="RL11"/>
    <property type="match status" value="1"/>
</dbReference>
<evidence type="ECO:0000259" key="8">
    <source>
        <dbReference type="Pfam" id="PF00298"/>
    </source>
</evidence>
<comment type="caution">
    <text evidence="10">The sequence shown here is derived from an EMBL/GenBank/DDBJ whole genome shotgun (WGS) entry which is preliminary data.</text>
</comment>
<dbReference type="AlphaFoldDB" id="A0A0P8AC71"/>
<dbReference type="InterPro" id="IPR000911">
    <property type="entry name" value="Ribosomal_uL11"/>
</dbReference>
<dbReference type="SUPFAM" id="SSF46906">
    <property type="entry name" value="Ribosomal protein L11, C-terminal domain"/>
    <property type="match status" value="1"/>
</dbReference>
<dbReference type="SUPFAM" id="SSF54747">
    <property type="entry name" value="Ribosomal L11/L12e N-terminal domain"/>
    <property type="match status" value="1"/>
</dbReference>
<reference evidence="10 11" key="1">
    <citation type="submission" date="2015-09" db="EMBL/GenBank/DDBJ databases">
        <title>A metagenomics-based metabolic model of nitrate-dependent anaerobic oxidation of methane by Methanoperedens-like archaea.</title>
        <authorList>
            <person name="Arshad A."/>
            <person name="Speth D.R."/>
            <person name="De Graaf R.M."/>
            <person name="Op Den Camp H.J."/>
            <person name="Jetten M.S."/>
            <person name="Welte C.U."/>
        </authorList>
    </citation>
    <scope>NUCLEOTIDE SEQUENCE [LARGE SCALE GENOMIC DNA]</scope>
</reference>
<evidence type="ECO:0000256" key="1">
    <source>
        <dbReference type="ARBA" id="ARBA00010537"/>
    </source>
</evidence>